<dbReference type="SMART" id="SM00829">
    <property type="entry name" value="PKS_ER"/>
    <property type="match status" value="1"/>
</dbReference>
<dbReference type="SUPFAM" id="SSF51735">
    <property type="entry name" value="NAD(P)-binding Rossmann-fold domains"/>
    <property type="match status" value="1"/>
</dbReference>
<dbReference type="EMBL" id="JAABNT010000004">
    <property type="protein sequence ID" value="NEK22598.1"/>
    <property type="molecule type" value="Genomic_DNA"/>
</dbReference>
<dbReference type="InterPro" id="IPR020843">
    <property type="entry name" value="ER"/>
</dbReference>
<reference evidence="2 3" key="1">
    <citation type="submission" date="2020-01" db="EMBL/GenBank/DDBJ databases">
        <title>Sulfitobacter sediminilitoris sp. nov., isolated from a tidal flat.</title>
        <authorList>
            <person name="Park S."/>
            <person name="Yoon J.-H."/>
        </authorList>
    </citation>
    <scope>NUCLEOTIDE SEQUENCE [LARGE SCALE GENOMIC DNA]</scope>
    <source>
        <strain evidence="2 3">JBTF-M27</strain>
    </source>
</reference>
<accession>A0A6P0CBR8</accession>
<protein>
    <submittedName>
        <fullName evidence="2">Zinc-binding dehydrogenase</fullName>
    </submittedName>
</protein>
<dbReference type="Gene3D" id="3.40.50.720">
    <property type="entry name" value="NAD(P)-binding Rossmann-like Domain"/>
    <property type="match status" value="1"/>
</dbReference>
<dbReference type="PANTHER" id="PTHR43677:SF4">
    <property type="entry name" value="QUINONE OXIDOREDUCTASE-LIKE PROTEIN 2"/>
    <property type="match status" value="1"/>
</dbReference>
<dbReference type="Gene3D" id="3.90.180.10">
    <property type="entry name" value="Medium-chain alcohol dehydrogenases, catalytic domain"/>
    <property type="match status" value="1"/>
</dbReference>
<evidence type="ECO:0000313" key="2">
    <source>
        <dbReference type="EMBL" id="NEK22598.1"/>
    </source>
</evidence>
<dbReference type="GO" id="GO:0016491">
    <property type="term" value="F:oxidoreductase activity"/>
    <property type="evidence" value="ECO:0007669"/>
    <property type="project" value="InterPro"/>
</dbReference>
<dbReference type="Pfam" id="PF00107">
    <property type="entry name" value="ADH_zinc_N"/>
    <property type="match status" value="1"/>
</dbReference>
<dbReference type="PANTHER" id="PTHR43677">
    <property type="entry name" value="SHORT-CHAIN DEHYDROGENASE/REDUCTASE"/>
    <property type="match status" value="1"/>
</dbReference>
<comment type="caution">
    <text evidence="2">The sequence shown here is derived from an EMBL/GenBank/DDBJ whole genome shotgun (WGS) entry which is preliminary data.</text>
</comment>
<dbReference type="AlphaFoldDB" id="A0A6P0CBR8"/>
<sequence length="320" mass="33657">MRAMQVTAYDAPLSMQELEMPISAAGEVLVKIDTCGMNFADTLMIKGTYQEKPPLPFAVGMEVCGTVKAVGEGVSDLQSGQRVAAYVGSGGLAEYAAIPAKACVPIPDEMSAVDAAAFLIAYGTSHVALDYKAKMQPGERLLVLGASGGVGLTAVELGKVMGAEVIACARGREKLEVCRAAGADHLIDSETDDIREIVKGLGGADVVYDPVGGDQFKAAMRACNSEARLLPLGFASGDVPQIPANILLVKNLTVMGLYWGGYAKIRPSVLTDSFKTLIDWYVAGKIKPHVSNVVPLDQANDALDLLRTRKATGKVVVRVS</sequence>
<gene>
    <name evidence="2" type="ORF">GV827_09295</name>
</gene>
<proteinExistence type="predicted"/>
<dbReference type="InterPro" id="IPR013154">
    <property type="entry name" value="ADH-like_N"/>
</dbReference>
<evidence type="ECO:0000259" key="1">
    <source>
        <dbReference type="SMART" id="SM00829"/>
    </source>
</evidence>
<dbReference type="SUPFAM" id="SSF50129">
    <property type="entry name" value="GroES-like"/>
    <property type="match status" value="1"/>
</dbReference>
<feature type="domain" description="Enoyl reductase (ER)" evidence="1">
    <location>
        <begin position="10"/>
        <end position="317"/>
    </location>
</feature>
<keyword evidence="3" id="KW-1185">Reference proteome</keyword>
<organism evidence="2 3">
    <name type="scientific">Sulfitobacter sediminilitoris</name>
    <dbReference type="NCBI Taxonomy" id="2698830"/>
    <lineage>
        <taxon>Bacteria</taxon>
        <taxon>Pseudomonadati</taxon>
        <taxon>Pseudomonadota</taxon>
        <taxon>Alphaproteobacteria</taxon>
        <taxon>Rhodobacterales</taxon>
        <taxon>Roseobacteraceae</taxon>
        <taxon>Sulfitobacter</taxon>
    </lineage>
</organism>
<dbReference type="InterPro" id="IPR036291">
    <property type="entry name" value="NAD(P)-bd_dom_sf"/>
</dbReference>
<evidence type="ECO:0000313" key="3">
    <source>
        <dbReference type="Proteomes" id="UP000468591"/>
    </source>
</evidence>
<dbReference type="InterPro" id="IPR013149">
    <property type="entry name" value="ADH-like_C"/>
</dbReference>
<dbReference type="RefSeq" id="WP_164353509.1">
    <property type="nucleotide sequence ID" value="NZ_JAABNT010000004.1"/>
</dbReference>
<dbReference type="InterPro" id="IPR011032">
    <property type="entry name" value="GroES-like_sf"/>
</dbReference>
<dbReference type="InterPro" id="IPR051397">
    <property type="entry name" value="Zn-ADH-like_protein"/>
</dbReference>
<dbReference type="CDD" id="cd08241">
    <property type="entry name" value="QOR1"/>
    <property type="match status" value="1"/>
</dbReference>
<dbReference type="Proteomes" id="UP000468591">
    <property type="component" value="Unassembled WGS sequence"/>
</dbReference>
<name>A0A6P0CBR8_9RHOB</name>
<dbReference type="Pfam" id="PF08240">
    <property type="entry name" value="ADH_N"/>
    <property type="match status" value="1"/>
</dbReference>